<keyword evidence="2" id="KW-1185">Reference proteome</keyword>
<dbReference type="Proteomes" id="UP000309992">
    <property type="component" value="Unassembled WGS sequence"/>
</dbReference>
<evidence type="ECO:0000313" key="1">
    <source>
        <dbReference type="EMBL" id="TKG71643.1"/>
    </source>
</evidence>
<accession>A0ABY2S7F8</accession>
<dbReference type="EMBL" id="SWMS01000005">
    <property type="protein sequence ID" value="TKG71643.1"/>
    <property type="molecule type" value="Genomic_DNA"/>
</dbReference>
<gene>
    <name evidence="1" type="ORF">FCN18_12830</name>
</gene>
<reference evidence="1 2" key="1">
    <citation type="journal article" date="2015" name="Antonie Van Leeuwenhoek">
        <title>Prauserella endophytica sp. nov., an endophytic actinobacterium isolated from Tamarix taklamakanensis.</title>
        <authorList>
            <person name="Liu J.M."/>
            <person name="Habden X."/>
            <person name="Guo L."/>
            <person name="Tuo L."/>
            <person name="Jiang Z.K."/>
            <person name="Liu S.W."/>
            <person name="Liu X.F."/>
            <person name="Chen L."/>
            <person name="Li R.F."/>
            <person name="Zhang Y.Q."/>
            <person name="Sun C.H."/>
        </authorList>
    </citation>
    <scope>NUCLEOTIDE SEQUENCE [LARGE SCALE GENOMIC DNA]</scope>
    <source>
        <strain evidence="1 2">CGMCC 4.7182</strain>
    </source>
</reference>
<protein>
    <submittedName>
        <fullName evidence="1">NERD domain-containing protein</fullName>
    </submittedName>
</protein>
<evidence type="ECO:0000313" key="2">
    <source>
        <dbReference type="Proteomes" id="UP000309992"/>
    </source>
</evidence>
<proteinExistence type="predicted"/>
<sequence length="222" mass="24024">MGVGAVVHGRPGQSLRQSDEWRWSGTANARRGAFFEERVAQVLHLWLASRPDEVHVFHDLVGLNNITGAGLEPISLGGSNIDHLILTGGEWLMIDAKGCGAGSLRVEAGKGVLVRSDGSRSPQPWMDDQHAYSHAGVPFRLTNGKGGAAIWVVPHETSYDHPSVPRARFLSRKGAEMCLLNDSEIAAGALDEVLPSPAQPVDLRDVDRLHPHVSAPDILYRL</sequence>
<name>A0ABY2S7F8_9PSEU</name>
<comment type="caution">
    <text evidence="1">The sequence shown here is derived from an EMBL/GenBank/DDBJ whole genome shotgun (WGS) entry which is preliminary data.</text>
</comment>
<organism evidence="1 2">
    <name type="scientific">Prauserella endophytica</name>
    <dbReference type="NCBI Taxonomy" id="1592324"/>
    <lineage>
        <taxon>Bacteria</taxon>
        <taxon>Bacillati</taxon>
        <taxon>Actinomycetota</taxon>
        <taxon>Actinomycetes</taxon>
        <taxon>Pseudonocardiales</taxon>
        <taxon>Pseudonocardiaceae</taxon>
        <taxon>Prauserella</taxon>
        <taxon>Prauserella coralliicola group</taxon>
    </lineage>
</organism>